<evidence type="ECO:0000313" key="1">
    <source>
        <dbReference type="EMBL" id="DAF51481.1"/>
    </source>
</evidence>
<accession>A0A8S5SKD4</accession>
<protein>
    <submittedName>
        <fullName evidence="1">Gifsy-2 prophage ATP-binding sugar transporter-like barrel, 4 helix bundle.7A</fullName>
    </submittedName>
</protein>
<keyword evidence="1" id="KW-0762">Sugar transport</keyword>
<sequence length="68" mass="8268">MNMYYRIYLGDFKKNDFLVMFSSDEKSNNLIPQKGEILQIDGELYIVKYVLHDYDLEETDIFVDRYEE</sequence>
<dbReference type="EMBL" id="BK032616">
    <property type="protein sequence ID" value="DAF51481.1"/>
    <property type="molecule type" value="Genomic_DNA"/>
</dbReference>
<organism evidence="1">
    <name type="scientific">Siphoviridae sp. ctrCN24</name>
    <dbReference type="NCBI Taxonomy" id="2827953"/>
    <lineage>
        <taxon>Viruses</taxon>
        <taxon>Duplodnaviria</taxon>
        <taxon>Heunggongvirae</taxon>
        <taxon>Uroviricota</taxon>
        <taxon>Caudoviricetes</taxon>
    </lineage>
</organism>
<reference evidence="1" key="1">
    <citation type="journal article" date="2021" name="Proc. Natl. Acad. Sci. U.S.A.">
        <title>A Catalog of Tens of Thousands of Viruses from Human Metagenomes Reveals Hidden Associations with Chronic Diseases.</title>
        <authorList>
            <person name="Tisza M.J."/>
            <person name="Buck C.B."/>
        </authorList>
    </citation>
    <scope>NUCLEOTIDE SEQUENCE</scope>
    <source>
        <strain evidence="1">CtrCN24</strain>
    </source>
</reference>
<keyword evidence="1" id="KW-0547">Nucleotide-binding</keyword>
<keyword evidence="1" id="KW-0813">Transport</keyword>
<proteinExistence type="predicted"/>
<name>A0A8S5SKD4_9CAUD</name>
<keyword evidence="1" id="KW-0067">ATP-binding</keyword>
<dbReference type="GO" id="GO:0005524">
    <property type="term" value="F:ATP binding"/>
    <property type="evidence" value="ECO:0007669"/>
    <property type="project" value="UniProtKB-KW"/>
</dbReference>